<evidence type="ECO:0000256" key="1">
    <source>
        <dbReference type="SAM" id="SignalP"/>
    </source>
</evidence>
<reference evidence="4" key="1">
    <citation type="submission" date="2021-02" db="EMBL/GenBank/DDBJ databases">
        <authorList>
            <person name="Dougan E. K."/>
            <person name="Rhodes N."/>
            <person name="Thang M."/>
            <person name="Chan C."/>
        </authorList>
    </citation>
    <scope>NUCLEOTIDE SEQUENCE</scope>
</reference>
<dbReference type="EMBL" id="CAJNNV010000074">
    <property type="protein sequence ID" value="CAE8581343.1"/>
    <property type="molecule type" value="Genomic_DNA"/>
</dbReference>
<sequence>MMSTVSTAWIACWLLLHALVGSALVAAEVGSAGACAGAEACVEEASEDDPLALLQAPVRGAAVAAGAAEDGWSLSLGAFAGAEEQMLDGVLRNGRNLSAARHLSDSFKFLWSIAVKDGTATTGTVTDQKNGCGKHYQKCHCDNPQNVFTMKGRGTSGTATGLDFTCEGVVFHFNNARSPDRNKVTCTIRTQMPVWGANHLHVSCDSTWIAVQVNGSPFPDVTEGGTWKDPPADWIHCKDCNFPQVVIDLAQSERQGPLPEYTAATGFWKLAGSGGTMQVSQSVTSSRTLSRSDAESVSNSVTMSVGFESGGTGTKMSLGLEYGHTWGDVITSTFSETDGTVKTRSCSSISCPGGYFQWYVRSTSDDDKDGPAVTTQSCNFICQEGAGEAYAPMCPLGWCNRNYWGDSGSTSSKSKNYQCPCCLPGFQYPEFECRYDSSGEPLAKGPYTKGNSSLIP</sequence>
<protein>
    <submittedName>
        <fullName evidence="4">Uncharacterized protein</fullName>
    </submittedName>
</protein>
<dbReference type="Proteomes" id="UP000626109">
    <property type="component" value="Unassembled WGS sequence"/>
</dbReference>
<evidence type="ECO:0000313" key="6">
    <source>
        <dbReference type="Proteomes" id="UP000654075"/>
    </source>
</evidence>
<feature type="chain" id="PRO_5036222122" evidence="1">
    <location>
        <begin position="28"/>
        <end position="456"/>
    </location>
</feature>
<accession>A0A813IFY4</accession>
<feature type="signal peptide" evidence="1">
    <location>
        <begin position="1"/>
        <end position="27"/>
    </location>
</feature>
<dbReference type="EMBL" id="CAJNNW010007131">
    <property type="protein sequence ID" value="CAE8648953.1"/>
    <property type="molecule type" value="Genomic_DNA"/>
</dbReference>
<dbReference type="AlphaFoldDB" id="A0A813IFY4"/>
<evidence type="ECO:0000313" key="2">
    <source>
        <dbReference type="EMBL" id="CAE8581343.1"/>
    </source>
</evidence>
<gene>
    <name evidence="3" type="ORF">PGLA1383_LOCUS17638</name>
    <name evidence="2" type="ORF">PGLA1383_LOCUS370</name>
    <name evidence="4" type="ORF">PGLA2088_LOCUS7024</name>
</gene>
<proteinExistence type="predicted"/>
<comment type="caution">
    <text evidence="4">The sequence shown here is derived from an EMBL/GenBank/DDBJ whole genome shotgun (WGS) entry which is preliminary data.</text>
</comment>
<organism evidence="4 5">
    <name type="scientific">Polarella glacialis</name>
    <name type="common">Dinoflagellate</name>
    <dbReference type="NCBI Taxonomy" id="89957"/>
    <lineage>
        <taxon>Eukaryota</taxon>
        <taxon>Sar</taxon>
        <taxon>Alveolata</taxon>
        <taxon>Dinophyceae</taxon>
        <taxon>Suessiales</taxon>
        <taxon>Suessiaceae</taxon>
        <taxon>Polarella</taxon>
    </lineage>
</organism>
<evidence type="ECO:0000313" key="4">
    <source>
        <dbReference type="EMBL" id="CAE8648953.1"/>
    </source>
</evidence>
<evidence type="ECO:0000313" key="5">
    <source>
        <dbReference type="Proteomes" id="UP000626109"/>
    </source>
</evidence>
<dbReference type="Proteomes" id="UP000654075">
    <property type="component" value="Unassembled WGS sequence"/>
</dbReference>
<dbReference type="EMBL" id="CAJNNV010010945">
    <property type="protein sequence ID" value="CAE8599278.1"/>
    <property type="molecule type" value="Genomic_DNA"/>
</dbReference>
<keyword evidence="6" id="KW-1185">Reference proteome</keyword>
<evidence type="ECO:0000313" key="3">
    <source>
        <dbReference type="EMBL" id="CAE8599278.1"/>
    </source>
</evidence>
<keyword evidence="1" id="KW-0732">Signal</keyword>
<name>A0A813IFY4_POLGL</name>